<name>A0A108UAT2_9GAMM</name>
<evidence type="ECO:0000313" key="1">
    <source>
        <dbReference type="EMBL" id="KWS05728.1"/>
    </source>
</evidence>
<dbReference type="Proteomes" id="UP000023435">
    <property type="component" value="Unassembled WGS sequence"/>
</dbReference>
<keyword evidence="2" id="KW-1185">Reference proteome</keyword>
<gene>
    <name evidence="1" type="ORF">AZ78_3280</name>
</gene>
<dbReference type="RefSeq" id="WP_153019110.1">
    <property type="nucleotide sequence ID" value="NZ_JAJA02000001.1"/>
</dbReference>
<organism evidence="1 2">
    <name type="scientific">Lysobacter capsici AZ78</name>
    <dbReference type="NCBI Taxonomy" id="1444315"/>
    <lineage>
        <taxon>Bacteria</taxon>
        <taxon>Pseudomonadati</taxon>
        <taxon>Pseudomonadota</taxon>
        <taxon>Gammaproteobacteria</taxon>
        <taxon>Lysobacterales</taxon>
        <taxon>Lysobacteraceae</taxon>
        <taxon>Lysobacter</taxon>
    </lineage>
</organism>
<comment type="caution">
    <text evidence="1">The sequence shown here is derived from an EMBL/GenBank/DDBJ whole genome shotgun (WGS) entry which is preliminary data.</text>
</comment>
<dbReference type="OrthoDB" id="156143at2"/>
<evidence type="ECO:0008006" key="3">
    <source>
        <dbReference type="Google" id="ProtNLM"/>
    </source>
</evidence>
<evidence type="ECO:0000313" key="2">
    <source>
        <dbReference type="Proteomes" id="UP000023435"/>
    </source>
</evidence>
<reference evidence="1 2" key="1">
    <citation type="journal article" date="2014" name="Genome Announc.">
        <title>Draft Genome Sequence of Lysobacter capsici AZ78, a Bacterium Antagonistic to Plant-Pathogenic Oomycetes.</title>
        <authorList>
            <person name="Puopolo G."/>
            <person name="Sonego P."/>
            <person name="Engelen K."/>
            <person name="Pertot I."/>
        </authorList>
    </citation>
    <scope>NUCLEOTIDE SEQUENCE [LARGE SCALE GENOMIC DNA]</scope>
    <source>
        <strain evidence="1 2">AZ78</strain>
    </source>
</reference>
<accession>A0A108UAT2</accession>
<dbReference type="Pfam" id="PF13599">
    <property type="entry name" value="Pentapeptide_4"/>
    <property type="match status" value="1"/>
</dbReference>
<dbReference type="InterPro" id="IPR001646">
    <property type="entry name" value="5peptide_repeat"/>
</dbReference>
<dbReference type="Gene3D" id="2.160.20.80">
    <property type="entry name" value="E3 ubiquitin-protein ligase SopA"/>
    <property type="match status" value="1"/>
</dbReference>
<dbReference type="SUPFAM" id="SSF141571">
    <property type="entry name" value="Pentapeptide repeat-like"/>
    <property type="match status" value="1"/>
</dbReference>
<protein>
    <recommendedName>
        <fullName evidence="3">Pentapeptide repeat family protein</fullName>
    </recommendedName>
</protein>
<sequence length="217" mass="24220">MDSRKELAALRARWEAHDALQAADRAFKRMDPVAAYQGRPPPFPLVSPFGEHEGRLDFRCLPLGEIPAYRSFERVDLTGATDARRGQLGQATWVDCLFDRVAMETNCGKSFVRCRFHRAKLSHSSLAGEFIDCDFTGADLSHTRAAEVRFTDCRFDTANLVDASWLRTHFVNCSFTDAKIGNAAWAHARFVGGRPNDEQLASAMAPHAVFVDRVDEG</sequence>
<dbReference type="AlphaFoldDB" id="A0A108UAT2"/>
<dbReference type="EMBL" id="JAJA02000001">
    <property type="protein sequence ID" value="KWS05728.1"/>
    <property type="molecule type" value="Genomic_DNA"/>
</dbReference>
<proteinExistence type="predicted"/>